<gene>
    <name evidence="1" type="ORF">C8D87_115119</name>
</gene>
<keyword evidence="2" id="KW-1185">Reference proteome</keyword>
<dbReference type="InterPro" id="IPR045851">
    <property type="entry name" value="AMP-bd_C_sf"/>
</dbReference>
<sequence>MPDEFAGHLLHPLVRRVDGSTLTSLVLRTHCAELSPRSGIPSSLVVTSDPLPCTTSGKVDRRRIGSP</sequence>
<proteinExistence type="predicted"/>
<dbReference type="SUPFAM" id="SSF56801">
    <property type="entry name" value="Acetyl-CoA synthetase-like"/>
    <property type="match status" value="1"/>
</dbReference>
<evidence type="ECO:0008006" key="3">
    <source>
        <dbReference type="Google" id="ProtNLM"/>
    </source>
</evidence>
<reference evidence="1 2" key="1">
    <citation type="submission" date="2018-06" db="EMBL/GenBank/DDBJ databases">
        <title>Genomic Encyclopedia of Type Strains, Phase IV (KMG-IV): sequencing the most valuable type-strain genomes for metagenomic binning, comparative biology and taxonomic classification.</title>
        <authorList>
            <person name="Goeker M."/>
        </authorList>
    </citation>
    <scope>NUCLEOTIDE SEQUENCE [LARGE SCALE GENOMIC DNA]</scope>
    <source>
        <strain evidence="1 2">DSM 45479</strain>
    </source>
</reference>
<accession>A0ABX9DY13</accession>
<dbReference type="Gene3D" id="3.30.300.30">
    <property type="match status" value="1"/>
</dbReference>
<evidence type="ECO:0000313" key="1">
    <source>
        <dbReference type="EMBL" id="RAS59259.1"/>
    </source>
</evidence>
<evidence type="ECO:0000313" key="2">
    <source>
        <dbReference type="Proteomes" id="UP000248714"/>
    </source>
</evidence>
<dbReference type="Proteomes" id="UP000248714">
    <property type="component" value="Unassembled WGS sequence"/>
</dbReference>
<dbReference type="EMBL" id="QLTT01000015">
    <property type="protein sequence ID" value="RAS59259.1"/>
    <property type="molecule type" value="Genomic_DNA"/>
</dbReference>
<protein>
    <recommendedName>
        <fullName evidence="3">AMP-binding enzyme C-terminal domain-containing protein</fullName>
    </recommendedName>
</protein>
<comment type="caution">
    <text evidence="1">The sequence shown here is derived from an EMBL/GenBank/DDBJ whole genome shotgun (WGS) entry which is preliminary data.</text>
</comment>
<name>A0ABX9DY13_9PSEU</name>
<organism evidence="1 2">
    <name type="scientific">Lentzea atacamensis</name>
    <dbReference type="NCBI Taxonomy" id="531938"/>
    <lineage>
        <taxon>Bacteria</taxon>
        <taxon>Bacillati</taxon>
        <taxon>Actinomycetota</taxon>
        <taxon>Actinomycetes</taxon>
        <taxon>Pseudonocardiales</taxon>
        <taxon>Pseudonocardiaceae</taxon>
        <taxon>Lentzea</taxon>
    </lineage>
</organism>